<gene>
    <name evidence="1" type="ORF">VNO78_06593</name>
</gene>
<organism evidence="1 2">
    <name type="scientific">Psophocarpus tetragonolobus</name>
    <name type="common">Winged bean</name>
    <name type="synonym">Dolichos tetragonolobus</name>
    <dbReference type="NCBI Taxonomy" id="3891"/>
    <lineage>
        <taxon>Eukaryota</taxon>
        <taxon>Viridiplantae</taxon>
        <taxon>Streptophyta</taxon>
        <taxon>Embryophyta</taxon>
        <taxon>Tracheophyta</taxon>
        <taxon>Spermatophyta</taxon>
        <taxon>Magnoliopsida</taxon>
        <taxon>eudicotyledons</taxon>
        <taxon>Gunneridae</taxon>
        <taxon>Pentapetalae</taxon>
        <taxon>rosids</taxon>
        <taxon>fabids</taxon>
        <taxon>Fabales</taxon>
        <taxon>Fabaceae</taxon>
        <taxon>Papilionoideae</taxon>
        <taxon>50 kb inversion clade</taxon>
        <taxon>NPAAA clade</taxon>
        <taxon>indigoferoid/millettioid clade</taxon>
        <taxon>Phaseoleae</taxon>
        <taxon>Psophocarpus</taxon>
    </lineage>
</organism>
<evidence type="ECO:0000313" key="2">
    <source>
        <dbReference type="Proteomes" id="UP001386955"/>
    </source>
</evidence>
<accession>A0AAN9STU4</accession>
<sequence>MLFYDSTLLGFTLSKVHAAVRDNVPSVRSAACRTIGIISCFPQKSTILEDWLNRLYSSGEGIVDAQEKSVVDRKRVMIASTLQSLIEVYRENHQDAISLKFEELKKQYMKEL</sequence>
<reference evidence="1 2" key="1">
    <citation type="submission" date="2024-01" db="EMBL/GenBank/DDBJ databases">
        <title>The genomes of 5 underutilized Papilionoideae crops provide insights into root nodulation and disease resistanc.</title>
        <authorList>
            <person name="Jiang F."/>
        </authorList>
    </citation>
    <scope>NUCLEOTIDE SEQUENCE [LARGE SCALE GENOMIC DNA]</scope>
    <source>
        <strain evidence="1">DUOXIRENSHENG_FW03</strain>
        <tissue evidence="1">Leaves</tissue>
    </source>
</reference>
<name>A0AAN9STU4_PSOTE</name>
<dbReference type="EMBL" id="JAYMYS010000002">
    <property type="protein sequence ID" value="KAK7405347.1"/>
    <property type="molecule type" value="Genomic_DNA"/>
</dbReference>
<evidence type="ECO:0000313" key="1">
    <source>
        <dbReference type="EMBL" id="KAK7405347.1"/>
    </source>
</evidence>
<protein>
    <submittedName>
        <fullName evidence="1">Uncharacterized protein</fullName>
    </submittedName>
</protein>
<proteinExistence type="predicted"/>
<comment type="caution">
    <text evidence="1">The sequence shown here is derived from an EMBL/GenBank/DDBJ whole genome shotgun (WGS) entry which is preliminary data.</text>
</comment>
<keyword evidence="2" id="KW-1185">Reference proteome</keyword>
<dbReference type="Proteomes" id="UP001386955">
    <property type="component" value="Unassembled WGS sequence"/>
</dbReference>
<dbReference type="AlphaFoldDB" id="A0AAN9STU4"/>